<dbReference type="Proteomes" id="UP001225072">
    <property type="component" value="Unassembled WGS sequence"/>
</dbReference>
<evidence type="ECO:0000313" key="4">
    <source>
        <dbReference type="Proteomes" id="UP001225072"/>
    </source>
</evidence>
<feature type="region of interest" description="Disordered" evidence="1">
    <location>
        <begin position="210"/>
        <end position="230"/>
    </location>
</feature>
<sequence length="230" mass="25668">MKIEIWSDVMCPFCYIGKKNFEAALEKLPFRDEVDVEWKSFQLDRTLDPAKTISTLDYFKQKKGFAEAQAEQMISQVTQAGKNAGIDFNFNDVQITNTYPAHRLLHLSKKYHCSSETEEALFSAHFTEGKNVADTEVLLSIASSVGIDRDEAKIAVTSHQFDEQIDQDLMEAEHHNVRGVPFFILDGKYAVSGAQPTALFEDALQQTYEETGSGSPSAQGGTCDTDECSM</sequence>
<dbReference type="Gene3D" id="3.40.30.10">
    <property type="entry name" value="Glutaredoxin"/>
    <property type="match status" value="1"/>
</dbReference>
<keyword evidence="3" id="KW-0413">Isomerase</keyword>
<evidence type="ECO:0000256" key="1">
    <source>
        <dbReference type="SAM" id="MobiDB-lite"/>
    </source>
</evidence>
<keyword evidence="4" id="KW-1185">Reference proteome</keyword>
<dbReference type="EMBL" id="JAUTAL010000001">
    <property type="protein sequence ID" value="MDQ1096245.1"/>
    <property type="molecule type" value="Genomic_DNA"/>
</dbReference>
<protein>
    <submittedName>
        <fullName evidence="3">DsbA family dithiol-disulfide isomerase</fullName>
    </submittedName>
</protein>
<dbReference type="GO" id="GO:0016853">
    <property type="term" value="F:isomerase activity"/>
    <property type="evidence" value="ECO:0007669"/>
    <property type="project" value="UniProtKB-KW"/>
</dbReference>
<dbReference type="RefSeq" id="WP_307448310.1">
    <property type="nucleotide sequence ID" value="NZ_JAUTAL010000001.1"/>
</dbReference>
<dbReference type="PANTHER" id="PTHR13887:SF41">
    <property type="entry name" value="THIOREDOXIN SUPERFAMILY PROTEIN"/>
    <property type="match status" value="1"/>
</dbReference>
<feature type="domain" description="DSBA-like thioredoxin" evidence="2">
    <location>
        <begin position="3"/>
        <end position="205"/>
    </location>
</feature>
<feature type="compositionally biased region" description="Polar residues" evidence="1">
    <location>
        <begin position="210"/>
        <end position="222"/>
    </location>
</feature>
<dbReference type="SUPFAM" id="SSF52833">
    <property type="entry name" value="Thioredoxin-like"/>
    <property type="match status" value="1"/>
</dbReference>
<organism evidence="3 4">
    <name type="scientific">Chryseobacterium camelliae</name>
    <dbReference type="NCBI Taxonomy" id="1265445"/>
    <lineage>
        <taxon>Bacteria</taxon>
        <taxon>Pseudomonadati</taxon>
        <taxon>Bacteroidota</taxon>
        <taxon>Flavobacteriia</taxon>
        <taxon>Flavobacteriales</taxon>
        <taxon>Weeksellaceae</taxon>
        <taxon>Chryseobacterium group</taxon>
        <taxon>Chryseobacterium</taxon>
    </lineage>
</organism>
<dbReference type="Pfam" id="PF01323">
    <property type="entry name" value="DSBA"/>
    <property type="match status" value="1"/>
</dbReference>
<comment type="caution">
    <text evidence="3">The sequence shown here is derived from an EMBL/GenBank/DDBJ whole genome shotgun (WGS) entry which is preliminary data.</text>
</comment>
<reference evidence="3 4" key="1">
    <citation type="submission" date="2023-07" db="EMBL/GenBank/DDBJ databases">
        <title>Functional and genomic diversity of the sorghum phyllosphere microbiome.</title>
        <authorList>
            <person name="Shade A."/>
        </authorList>
    </citation>
    <scope>NUCLEOTIDE SEQUENCE [LARGE SCALE GENOMIC DNA]</scope>
    <source>
        <strain evidence="3 4">SORGH_AS_1064</strain>
    </source>
</reference>
<dbReference type="InterPro" id="IPR036249">
    <property type="entry name" value="Thioredoxin-like_sf"/>
</dbReference>
<gene>
    <name evidence="3" type="ORF">QE404_001392</name>
</gene>
<name>A0ABU0TJ01_9FLAO</name>
<evidence type="ECO:0000313" key="3">
    <source>
        <dbReference type="EMBL" id="MDQ1096245.1"/>
    </source>
</evidence>
<dbReference type="CDD" id="cd03024">
    <property type="entry name" value="DsbA_FrnE"/>
    <property type="match status" value="1"/>
</dbReference>
<dbReference type="PANTHER" id="PTHR13887">
    <property type="entry name" value="GLUTATHIONE S-TRANSFERASE KAPPA"/>
    <property type="match status" value="1"/>
</dbReference>
<evidence type="ECO:0000259" key="2">
    <source>
        <dbReference type="Pfam" id="PF01323"/>
    </source>
</evidence>
<proteinExistence type="predicted"/>
<dbReference type="InterPro" id="IPR001853">
    <property type="entry name" value="DSBA-like_thioredoxin_dom"/>
</dbReference>
<accession>A0ABU0TJ01</accession>